<dbReference type="OrthoDB" id="9815825at2"/>
<dbReference type="InterPro" id="IPR036291">
    <property type="entry name" value="NAD(P)-bd_dom_sf"/>
</dbReference>
<accession>A0A1Q2MG87</accession>
<dbReference type="Pfam" id="PF02894">
    <property type="entry name" value="GFO_IDH_MocA_C"/>
    <property type="match status" value="1"/>
</dbReference>
<name>A0A1Q2MG87_9BACT</name>
<dbReference type="SUPFAM" id="SSF55347">
    <property type="entry name" value="Glyceraldehyde-3-phosphate dehydrogenase-like, C-terminal domain"/>
    <property type="match status" value="1"/>
</dbReference>
<dbReference type="SUPFAM" id="SSF51735">
    <property type="entry name" value="NAD(P)-binding Rossmann-fold domains"/>
    <property type="match status" value="1"/>
</dbReference>
<feature type="domain" description="Gfo/Idh/MocA-like oxidoreductase C-terminal" evidence="2">
    <location>
        <begin position="142"/>
        <end position="408"/>
    </location>
</feature>
<evidence type="ECO:0000313" key="4">
    <source>
        <dbReference type="Proteomes" id="UP000188181"/>
    </source>
</evidence>
<dbReference type="InterPro" id="IPR000683">
    <property type="entry name" value="Gfo/Idh/MocA-like_OxRdtase_N"/>
</dbReference>
<evidence type="ECO:0000313" key="3">
    <source>
        <dbReference type="EMBL" id="AQQ71690.1"/>
    </source>
</evidence>
<keyword evidence="3" id="KW-0560">Oxidoreductase</keyword>
<keyword evidence="4" id="KW-1185">Reference proteome</keyword>
<dbReference type="AlphaFoldDB" id="A0A1Q2MG87"/>
<dbReference type="InterPro" id="IPR004104">
    <property type="entry name" value="Gfo/Idh/MocA-like_OxRdtase_C"/>
</dbReference>
<dbReference type="EMBL" id="CP019646">
    <property type="protein sequence ID" value="AQQ71690.1"/>
    <property type="molecule type" value="Genomic_DNA"/>
</dbReference>
<evidence type="ECO:0000259" key="1">
    <source>
        <dbReference type="Pfam" id="PF01408"/>
    </source>
</evidence>
<dbReference type="GO" id="GO:0016491">
    <property type="term" value="F:oxidoreductase activity"/>
    <property type="evidence" value="ECO:0007669"/>
    <property type="project" value="UniProtKB-KW"/>
</dbReference>
<proteinExistence type="predicted"/>
<dbReference type="EC" id="1.-.-.-" evidence="3"/>
<sequence>MLLVNKVRYIVVGAGQRGRGYAQFILNNPDKAELVGVAEPRDFYRRKLGDEHNIARDNLCTDWQHLAQREKFADAVIIATQDQMHRAPAEAFTSKGYHILLEKPMAVNEQDCRAIIHAIKKNKVIFAVGHVLRYTPYTIKFKQILDSGRIGEIVSIQHLEPVGYWHQAHSYVRGNWCKETDSTFMLMSKSCHDIDWIRYIAGSKCRKVSSFGNLKHFRKENKPAKAAGRCLDCEIEKQCPYSAVKNYIGMFKAGHTIWPVSYITSDVTLDGLKKALREGPYGVCVYDCNNDVVDHQVVNLLFENGVTASFTMTAFTKFDHRKTRIFGTKGQIEGNGSKIEVYDFVTDQTEVINTDASSNGIVGGHGGGDQGLMERFTAAVQKNDRTLVLSGPDETLESHRIVFAAEMSRIEDKVIIFE</sequence>
<dbReference type="RefSeq" id="WP_146683846.1">
    <property type="nucleotide sequence ID" value="NZ_CP019646.1"/>
</dbReference>
<dbReference type="KEGG" id="pbas:SMSP2_02067"/>
<protein>
    <submittedName>
        <fullName evidence="3">Putative oxidoreductase YteT</fullName>
        <ecNumber evidence="3">1.-.-.-</ecNumber>
    </submittedName>
</protein>
<feature type="domain" description="Gfo/Idh/MocA-like oxidoreductase N-terminal" evidence="1">
    <location>
        <begin position="7"/>
        <end position="130"/>
    </location>
</feature>
<dbReference type="Pfam" id="PF01408">
    <property type="entry name" value="GFO_IDH_MocA"/>
    <property type="match status" value="1"/>
</dbReference>
<dbReference type="GO" id="GO:0000166">
    <property type="term" value="F:nucleotide binding"/>
    <property type="evidence" value="ECO:0007669"/>
    <property type="project" value="InterPro"/>
</dbReference>
<dbReference type="Gene3D" id="3.30.360.10">
    <property type="entry name" value="Dihydrodipicolinate Reductase, domain 2"/>
    <property type="match status" value="1"/>
</dbReference>
<dbReference type="InterPro" id="IPR051450">
    <property type="entry name" value="Gfo/Idh/MocA_Oxidoreductases"/>
</dbReference>
<reference evidence="4" key="1">
    <citation type="submission" date="2017-02" db="EMBL/GenBank/DDBJ databases">
        <title>Comparative genomics and description of representatives of a novel lineage of planctomycetes thriving in anoxic sediments.</title>
        <authorList>
            <person name="Spring S."/>
            <person name="Bunk B."/>
            <person name="Sproer C."/>
        </authorList>
    </citation>
    <scope>NUCLEOTIDE SEQUENCE [LARGE SCALE GENOMIC DNA]</scope>
    <source>
        <strain evidence="4">SM-Chi-D1</strain>
    </source>
</reference>
<gene>
    <name evidence="3" type="primary">yteT_1</name>
    <name evidence="3" type="ORF">SMSP2_02067</name>
</gene>
<dbReference type="Gene3D" id="3.40.50.720">
    <property type="entry name" value="NAD(P)-binding Rossmann-like Domain"/>
    <property type="match status" value="1"/>
</dbReference>
<dbReference type="PANTHER" id="PTHR43377:SF2">
    <property type="entry name" value="BINDING ROSSMANN FOLD OXIDOREDUCTASE, PUTATIVE (AFU_ORTHOLOGUE AFUA_4G00560)-RELATED"/>
    <property type="match status" value="1"/>
</dbReference>
<evidence type="ECO:0000259" key="2">
    <source>
        <dbReference type="Pfam" id="PF02894"/>
    </source>
</evidence>
<dbReference type="PANTHER" id="PTHR43377">
    <property type="entry name" value="BILIVERDIN REDUCTASE A"/>
    <property type="match status" value="1"/>
</dbReference>
<organism evidence="3 4">
    <name type="scientific">Limihaloglobus sulfuriphilus</name>
    <dbReference type="NCBI Taxonomy" id="1851148"/>
    <lineage>
        <taxon>Bacteria</taxon>
        <taxon>Pseudomonadati</taxon>
        <taxon>Planctomycetota</taxon>
        <taxon>Phycisphaerae</taxon>
        <taxon>Sedimentisphaerales</taxon>
        <taxon>Sedimentisphaeraceae</taxon>
        <taxon>Limihaloglobus</taxon>
    </lineage>
</organism>
<dbReference type="STRING" id="1851148.SMSP2_02067"/>
<dbReference type="Proteomes" id="UP000188181">
    <property type="component" value="Chromosome"/>
</dbReference>